<evidence type="ECO:0000313" key="2">
    <source>
        <dbReference type="EMBL" id="PTB72179.1"/>
    </source>
</evidence>
<reference evidence="2 3" key="1">
    <citation type="submission" date="2016-07" db="EMBL/GenBank/DDBJ databases">
        <title>Multiple horizontal gene transfer events from other fungi enriched the ability of initially mycotrophic Trichoderma (Ascomycota) to feed on dead plant biomass.</title>
        <authorList>
            <consortium name="DOE Joint Genome Institute"/>
            <person name="Aerts A."/>
            <person name="Atanasova L."/>
            <person name="Chenthamara K."/>
            <person name="Zhang J."/>
            <person name="Grujic M."/>
            <person name="Henrissat B."/>
            <person name="Kuo A."/>
            <person name="Salamov A."/>
            <person name="Lipzen A."/>
            <person name="Labutti K."/>
            <person name="Barry K."/>
            <person name="Miao Y."/>
            <person name="Rahimi M.J."/>
            <person name="Shen Q."/>
            <person name="Grigoriev I.V."/>
            <person name="Kubicek C.P."/>
            <person name="Druzhinina I.S."/>
        </authorList>
    </citation>
    <scope>NUCLEOTIDE SEQUENCE [LARGE SCALE GENOMIC DNA]</scope>
    <source>
        <strain evidence="2 3">ATCC 18648</strain>
    </source>
</reference>
<evidence type="ECO:0000259" key="1">
    <source>
        <dbReference type="Pfam" id="PF06985"/>
    </source>
</evidence>
<dbReference type="Proteomes" id="UP000240760">
    <property type="component" value="Unassembled WGS sequence"/>
</dbReference>
<dbReference type="Pfam" id="PF06985">
    <property type="entry name" value="HET"/>
    <property type="match status" value="1"/>
</dbReference>
<feature type="domain" description="Heterokaryon incompatibility" evidence="1">
    <location>
        <begin position="59"/>
        <end position="240"/>
    </location>
</feature>
<sequence length="752" mass="85449">MSLFGFKPLKPYEYSPLSPAKRVFRLVQLLQPKPSIVPGTFGTIRIRLLETEIDSGVCYDALSYSWNVPAGQPEPNRQVIIETDDDSRNLYIYPALENALFHLVSQHVTDRIFIDQISINQKDNKEKSHQVSLMQDIYTKSARTLVWLGPATQASDQYFEIVRDMCSEGVLCRVMGPRVGQFMQVFDAVMNPALPVDEEQREDRDDLLDLIARYGNRFPLKGLADVLDRNWFNRLWVIQEACLAPSVIFVCGQRSLCFDCFRSSLLFYSIYNTHWTRNLDKPMPQHVLREREALFGKMAGFNRIFQERKAIHQTMHRRGLHDLILKYNVNHHLMKIGASMEQDRIFGLLGLAANDDAAKRRVRVDYNAKVNQTYSEIAEILLQERIDILLFNQHPKKTQGLPSWVPDWAMDLSIPVGYVALEEPTSSAGGPMTEPPMRLGGDEPQLHIKGIFVDEIQEVGRRLYQVQSDRQAFEEIEYRSAKLFFDEVSELGRGAVATDLSLSAADVELGTRLRLCDSGLSYCHFTQRLGVAAGIQRLEALHSAIYNLGERLIRSDENIAAHHITRIYRTIGIVPWYWQPMPEMESLRTCAVNPVLAGNIAGQAIRDFFLDMFGLCVASARYWYASKVIRYRHRFGRVGPRPDAESVERVGLDADVSLSPDMAVITSNMLKNLGRKLYRTAAGYVGLGPTRMRAGDSVVIFRGGTTPHILRKLYGDSQGKTYEYVGEAYCDGLMDGEVLERTAKQEEVFILV</sequence>
<dbReference type="AlphaFoldDB" id="A0A2T4BSA2"/>
<dbReference type="PANTHER" id="PTHR24148">
    <property type="entry name" value="ANKYRIN REPEAT DOMAIN-CONTAINING PROTEIN 39 HOMOLOG-RELATED"/>
    <property type="match status" value="1"/>
</dbReference>
<dbReference type="EMBL" id="KZ679143">
    <property type="protein sequence ID" value="PTB72179.1"/>
    <property type="molecule type" value="Genomic_DNA"/>
</dbReference>
<dbReference type="PANTHER" id="PTHR24148:SF73">
    <property type="entry name" value="HET DOMAIN PROTEIN (AFU_ORTHOLOGUE AFUA_8G01020)"/>
    <property type="match status" value="1"/>
</dbReference>
<keyword evidence="3" id="KW-1185">Reference proteome</keyword>
<dbReference type="STRING" id="983965.A0A2T4BSA2"/>
<name>A0A2T4BSA2_TRILO</name>
<gene>
    <name evidence="2" type="ORF">M440DRAFT_1405925</name>
</gene>
<accession>A0A2T4BSA2</accession>
<dbReference type="OrthoDB" id="4587016at2759"/>
<proteinExistence type="predicted"/>
<evidence type="ECO:0000313" key="3">
    <source>
        <dbReference type="Proteomes" id="UP000240760"/>
    </source>
</evidence>
<organism evidence="2 3">
    <name type="scientific">Trichoderma longibrachiatum ATCC 18648</name>
    <dbReference type="NCBI Taxonomy" id="983965"/>
    <lineage>
        <taxon>Eukaryota</taxon>
        <taxon>Fungi</taxon>
        <taxon>Dikarya</taxon>
        <taxon>Ascomycota</taxon>
        <taxon>Pezizomycotina</taxon>
        <taxon>Sordariomycetes</taxon>
        <taxon>Hypocreomycetidae</taxon>
        <taxon>Hypocreales</taxon>
        <taxon>Hypocreaceae</taxon>
        <taxon>Trichoderma</taxon>
    </lineage>
</organism>
<dbReference type="InterPro" id="IPR010730">
    <property type="entry name" value="HET"/>
</dbReference>
<protein>
    <recommendedName>
        <fullName evidence="1">Heterokaryon incompatibility domain-containing protein</fullName>
    </recommendedName>
</protein>
<dbReference type="Pfam" id="PF26639">
    <property type="entry name" value="Het-6_barrel"/>
    <property type="match status" value="1"/>
</dbReference>
<dbReference type="InterPro" id="IPR052895">
    <property type="entry name" value="HetReg/Transcr_Mod"/>
</dbReference>